<dbReference type="AlphaFoldDB" id="A0A7S6YKB0"/>
<organism evidence="1">
    <name type="scientific">Serratia marcescens</name>
    <dbReference type="NCBI Taxonomy" id="615"/>
    <lineage>
        <taxon>Bacteria</taxon>
        <taxon>Pseudomonadati</taxon>
        <taxon>Pseudomonadota</taxon>
        <taxon>Gammaproteobacteria</taxon>
        <taxon>Enterobacterales</taxon>
        <taxon>Yersiniaceae</taxon>
        <taxon>Serratia</taxon>
    </lineage>
</organism>
<proteinExistence type="predicted"/>
<protein>
    <submittedName>
        <fullName evidence="1">Orf8</fullName>
    </submittedName>
</protein>
<name>A0A7S6YKB0_SERMA</name>
<reference evidence="1" key="1">
    <citation type="submission" date="2020-09" db="EMBL/GenBank/DDBJ databases">
        <authorList>
            <person name="Eze J.U."/>
            <person name="Rahube T.O."/>
        </authorList>
    </citation>
    <scope>NUCLEOTIDE SEQUENCE</scope>
    <source>
        <strain evidence="1">DM6</strain>
    </source>
</reference>
<sequence length="54" mass="6192">MNTFVFFRYGANFDRVARKSKTNGIIGCEMAVSFCKDETDCAHCFNITGRFSKR</sequence>
<accession>A0A7S6YKB0</accession>
<evidence type="ECO:0000313" key="1">
    <source>
        <dbReference type="EMBL" id="QOW96759.1"/>
    </source>
</evidence>
<dbReference type="EMBL" id="MW024818">
    <property type="protein sequence ID" value="QOW96759.1"/>
    <property type="molecule type" value="Genomic_DNA"/>
</dbReference>